<dbReference type="InterPro" id="IPR039900">
    <property type="entry name" value="Pat1-like"/>
</dbReference>
<dbReference type="GO" id="GO:0000290">
    <property type="term" value="P:deadenylation-dependent decapping of nuclear-transcribed mRNA"/>
    <property type="evidence" value="ECO:0007669"/>
    <property type="project" value="InterPro"/>
</dbReference>
<feature type="compositionally biased region" description="Low complexity" evidence="1">
    <location>
        <begin position="308"/>
        <end position="324"/>
    </location>
</feature>
<feature type="compositionally biased region" description="Polar residues" evidence="1">
    <location>
        <begin position="209"/>
        <end position="220"/>
    </location>
</feature>
<dbReference type="AlphaFoldDB" id="A0AAN8SU46"/>
<proteinExistence type="predicted"/>
<feature type="region of interest" description="Disordered" evidence="1">
    <location>
        <begin position="165"/>
        <end position="272"/>
    </location>
</feature>
<feature type="compositionally biased region" description="Polar residues" evidence="1">
    <location>
        <begin position="229"/>
        <end position="248"/>
    </location>
</feature>
<reference evidence="2 3" key="1">
    <citation type="submission" date="2024-02" db="EMBL/GenBank/DDBJ databases">
        <title>de novo genome assembly of Solanum bulbocastanum strain 11H21.</title>
        <authorList>
            <person name="Hosaka A.J."/>
        </authorList>
    </citation>
    <scope>NUCLEOTIDE SEQUENCE [LARGE SCALE GENOMIC DNA]</scope>
    <source>
        <tissue evidence="2">Young leaves</tissue>
    </source>
</reference>
<gene>
    <name evidence="2" type="ORF">RDI58_029333</name>
</gene>
<sequence>MDGFEGGGGSRSFMEFGDNRPAAEEKFDASQYAFFGNDIVEEVELGGLEDEEDVLPPVGFDDEEYQLGREEGGALGSLSEIDDLSSTFSKFNKDDGGTIKPGFIGDREYRESSSAVEWSQDADFRNWIDRKALDGGESNDSKRWPSLPYSSAAHLLESNTLYRTSSYPEQQQQHEYQQQTPNHHYSSEPGLIPELPFTSFPPSARHPQASANNQLRNPNGPNHPGGQQMPVSSPNFSPFLNTANQLTASHLGPQYGGKFAQGTPPGLPLHNQIPSQWLKQSTLYPGEQSSMTSNMMPQQSHRQNGFAPPHGGLQLPQQPGQQHPLHPPYGRLPGLQSQLFNQHMSPPSQMMNNFDMLGLADLRDQKAKLMLRGRQGMHYPQLGFDVSSQRNVSAWPRFRSKYMSTDELENILRAQLAATHSNDPYVDDYYHQACLAKKSAGAKLKHHFCPNNLRDGSARTRANTDPHPFLQVDALGRVAFSSIRRPRPLLEVDPPKSSATGCIEQKMSEKPLEQEPMLAARVTIEDGLCLLLDVDDIDRFLQFNQVPDGGDQLKCRRQVLLEDLASSLQLVDPLGKSVHTVNLAAKDDVVFLRIVSLPKGRKLLVRYLQLLFPGSELTRVVCMAIFRHLRFLFGGGLPSDHGATETTVNLGRTVSLCICEMELKALAACLASVVCSAEPPPLRPVGSPAGDGASVVLKSILERATELLRDPHAAGKCSMPNRAFWQASFDAFFGLLTKYCFSKYDTVMQCFLTQGPLDVAVSGSDAAKAISREMPVELLRASLPHTSEQQRKVLLEFAHRSMPVLGVGSQSGGSGGHGVSRISCSILVGEQETSFSFRHGCGHPCWYCAASDKVVK</sequence>
<feature type="compositionally biased region" description="Low complexity" evidence="1">
    <location>
        <begin position="169"/>
        <end position="179"/>
    </location>
</feature>
<dbReference type="PANTHER" id="PTHR21551:SF18">
    <property type="entry name" value="PROTEIN PAT1 HOMOLOG 1-LIKE"/>
    <property type="match status" value="1"/>
</dbReference>
<dbReference type="GO" id="GO:0000932">
    <property type="term" value="C:P-body"/>
    <property type="evidence" value="ECO:0007669"/>
    <property type="project" value="TreeGrafter"/>
</dbReference>
<evidence type="ECO:0000256" key="1">
    <source>
        <dbReference type="SAM" id="MobiDB-lite"/>
    </source>
</evidence>
<dbReference type="PANTHER" id="PTHR21551">
    <property type="entry name" value="TOPOISOMERASE II-ASSOCIATED PROTEIN PAT1"/>
    <property type="match status" value="1"/>
</dbReference>
<name>A0AAN8SU46_SOLBU</name>
<dbReference type="Proteomes" id="UP001371456">
    <property type="component" value="Unassembled WGS sequence"/>
</dbReference>
<comment type="caution">
    <text evidence="2">The sequence shown here is derived from an EMBL/GenBank/DDBJ whole genome shotgun (WGS) entry which is preliminary data.</text>
</comment>
<dbReference type="GO" id="GO:0003723">
    <property type="term" value="F:RNA binding"/>
    <property type="evidence" value="ECO:0007669"/>
    <property type="project" value="TreeGrafter"/>
</dbReference>
<dbReference type="EMBL" id="JBANQN010000012">
    <property type="protein sequence ID" value="KAK6774094.1"/>
    <property type="molecule type" value="Genomic_DNA"/>
</dbReference>
<dbReference type="GO" id="GO:0033962">
    <property type="term" value="P:P-body assembly"/>
    <property type="evidence" value="ECO:0007669"/>
    <property type="project" value="TreeGrafter"/>
</dbReference>
<keyword evidence="3" id="KW-1185">Reference proteome</keyword>
<evidence type="ECO:0000313" key="2">
    <source>
        <dbReference type="EMBL" id="KAK6774094.1"/>
    </source>
</evidence>
<evidence type="ECO:0000313" key="3">
    <source>
        <dbReference type="Proteomes" id="UP001371456"/>
    </source>
</evidence>
<feature type="compositionally biased region" description="Polar residues" evidence="1">
    <location>
        <begin position="286"/>
        <end position="303"/>
    </location>
</feature>
<accession>A0AAN8SU46</accession>
<evidence type="ECO:0008006" key="4">
    <source>
        <dbReference type="Google" id="ProtNLM"/>
    </source>
</evidence>
<protein>
    <recommendedName>
        <fullName evidence="4">Topoisomerase II-associated protein PAT1</fullName>
    </recommendedName>
</protein>
<feature type="region of interest" description="Disordered" evidence="1">
    <location>
        <begin position="286"/>
        <end position="335"/>
    </location>
</feature>
<organism evidence="2 3">
    <name type="scientific">Solanum bulbocastanum</name>
    <name type="common">Wild potato</name>
    <dbReference type="NCBI Taxonomy" id="147425"/>
    <lineage>
        <taxon>Eukaryota</taxon>
        <taxon>Viridiplantae</taxon>
        <taxon>Streptophyta</taxon>
        <taxon>Embryophyta</taxon>
        <taxon>Tracheophyta</taxon>
        <taxon>Spermatophyta</taxon>
        <taxon>Magnoliopsida</taxon>
        <taxon>eudicotyledons</taxon>
        <taxon>Gunneridae</taxon>
        <taxon>Pentapetalae</taxon>
        <taxon>asterids</taxon>
        <taxon>lamiids</taxon>
        <taxon>Solanales</taxon>
        <taxon>Solanaceae</taxon>
        <taxon>Solanoideae</taxon>
        <taxon>Solaneae</taxon>
        <taxon>Solanum</taxon>
    </lineage>
</organism>